<evidence type="ECO:0000313" key="2">
    <source>
        <dbReference type="Proteomes" id="UP001152604"/>
    </source>
</evidence>
<gene>
    <name evidence="1" type="ORF">MES4922_80143</name>
</gene>
<evidence type="ECO:0000313" key="1">
    <source>
        <dbReference type="EMBL" id="CAH2407862.1"/>
    </source>
</evidence>
<dbReference type="EMBL" id="CAKXZS010000078">
    <property type="protein sequence ID" value="CAH2407862.1"/>
    <property type="molecule type" value="Genomic_DNA"/>
</dbReference>
<reference evidence="1" key="1">
    <citation type="submission" date="2022-03" db="EMBL/GenBank/DDBJ databases">
        <authorList>
            <person name="Brunel B."/>
        </authorList>
    </citation>
    <scope>NUCLEOTIDE SEQUENCE</scope>
    <source>
        <strain evidence="1">STM4922sample</strain>
    </source>
</reference>
<keyword evidence="2" id="KW-1185">Reference proteome</keyword>
<organism evidence="1 2">
    <name type="scientific">Mesorhizobium ventifaucium</name>
    <dbReference type="NCBI Taxonomy" id="666020"/>
    <lineage>
        <taxon>Bacteria</taxon>
        <taxon>Pseudomonadati</taxon>
        <taxon>Pseudomonadota</taxon>
        <taxon>Alphaproteobacteria</taxon>
        <taxon>Hyphomicrobiales</taxon>
        <taxon>Phyllobacteriaceae</taxon>
        <taxon>Mesorhizobium</taxon>
    </lineage>
</organism>
<dbReference type="Proteomes" id="UP001152604">
    <property type="component" value="Unassembled WGS sequence"/>
</dbReference>
<accession>A0ABN8KGD0</accession>
<sequence>MISHLNIQAFVPRQGEAYANRAAAAAAVRLFSPFGTKWVLGRDRAAAARAGRCRGVRRRKRP</sequence>
<name>A0ABN8KGD0_9HYPH</name>
<proteinExistence type="predicted"/>
<protein>
    <submittedName>
        <fullName evidence="1">Uncharacterized protein</fullName>
    </submittedName>
</protein>
<comment type="caution">
    <text evidence="1">The sequence shown here is derived from an EMBL/GenBank/DDBJ whole genome shotgun (WGS) entry which is preliminary data.</text>
</comment>